<dbReference type="SUPFAM" id="SSF57889">
    <property type="entry name" value="Cysteine-rich domain"/>
    <property type="match status" value="2"/>
</dbReference>
<keyword evidence="6" id="KW-1185">Reference proteome</keyword>
<dbReference type="EMBL" id="CACTIH010000047">
    <property type="protein sequence ID" value="CAA2940812.1"/>
    <property type="molecule type" value="Genomic_DNA"/>
</dbReference>
<dbReference type="PROSITE" id="PS50081">
    <property type="entry name" value="ZF_DAG_PE_2"/>
    <property type="match status" value="1"/>
</dbReference>
<evidence type="ECO:0000256" key="1">
    <source>
        <dbReference type="ARBA" id="ARBA00022723"/>
    </source>
</evidence>
<evidence type="ECO:0000313" key="5">
    <source>
        <dbReference type="EMBL" id="CAA2940812.1"/>
    </source>
</evidence>
<dbReference type="Gramene" id="OE9A002326T1">
    <property type="protein sequence ID" value="OE9A002326C1"/>
    <property type="gene ID" value="OE9A002326"/>
</dbReference>
<dbReference type="InterPro" id="IPR004146">
    <property type="entry name" value="DC1"/>
</dbReference>
<dbReference type="PANTHER" id="PTHR46288:SF13">
    <property type="entry name" value="DC1 DOMAIN CONTAINING PROTEIN"/>
    <property type="match status" value="1"/>
</dbReference>
<dbReference type="CDD" id="cd00029">
    <property type="entry name" value="C1"/>
    <property type="match status" value="1"/>
</dbReference>
<protein>
    <submittedName>
        <fullName evidence="5">Uncharacterized LOC107803974</fullName>
    </submittedName>
</protein>
<keyword evidence="1" id="KW-0479">Metal-binding</keyword>
<sequence length="426" mass="45493">MGKISSETPNETTINHFSHPHPLKLSNYQTQHTLIQSSSCSGCTLQVSGLTYNCTTCNYFLHKKCAEMPQKISHPFHKQHAFSLLQKPVYPNGAFNCDACGEVGNGFSYHCKECTIDLHILCSVMPLSLAHASHPHKLNLTFECPYPTKSFCCDICGKGGSNLWLYRCSSCGFDAHLNCAEGAPPSSPQVSHMQQNPVNFTSFQSQSPMPQVFTSFLPQTSMPQAFTSFQPQTPMPQAAFTSFLPQTPMPQAFTSFQPQVPIPQGFTSFQPQSNVSFGIPAATVMPTYGNRQNNEVFLQTLQQIYSNAQQNYLQTLMPATGGGGDRGSEQLLQMFSNLNINGGGSGGIPDLNTFGGGSGGIPGLDAFGGGSIPNFDAFRGDLGGQNFLQALINNGGVDGGGGLDILQSLMGGGGLLDTLGGLGGFL</sequence>
<dbReference type="OrthoDB" id="1877533at2759"/>
<evidence type="ECO:0000256" key="2">
    <source>
        <dbReference type="ARBA" id="ARBA00022737"/>
    </source>
</evidence>
<accession>A0A8S0PG18</accession>
<dbReference type="GO" id="GO:0046872">
    <property type="term" value="F:metal ion binding"/>
    <property type="evidence" value="ECO:0007669"/>
    <property type="project" value="UniProtKB-KW"/>
</dbReference>
<name>A0A8S0PG18_OLEEU</name>
<evidence type="ECO:0000256" key="3">
    <source>
        <dbReference type="ARBA" id="ARBA00022833"/>
    </source>
</evidence>
<evidence type="ECO:0000313" key="6">
    <source>
        <dbReference type="Proteomes" id="UP000594638"/>
    </source>
</evidence>
<dbReference type="InterPro" id="IPR046349">
    <property type="entry name" value="C1-like_sf"/>
</dbReference>
<feature type="domain" description="Phorbol-ester/DAG-type" evidence="4">
    <location>
        <begin position="20"/>
        <end position="73"/>
    </location>
</feature>
<proteinExistence type="predicted"/>
<gene>
    <name evidence="5" type="ORF">OLEA9_A002326</name>
</gene>
<dbReference type="InterPro" id="IPR002219">
    <property type="entry name" value="PKC_DAG/PE"/>
</dbReference>
<evidence type="ECO:0000259" key="4">
    <source>
        <dbReference type="PROSITE" id="PS50081"/>
    </source>
</evidence>
<dbReference type="Proteomes" id="UP000594638">
    <property type="component" value="Unassembled WGS sequence"/>
</dbReference>
<dbReference type="PANTHER" id="PTHR46288">
    <property type="entry name" value="PHORBOL-ESTER/DAG-TYPE DOMAIN-CONTAINING PROTEIN"/>
    <property type="match status" value="1"/>
</dbReference>
<keyword evidence="3" id="KW-0862">Zinc</keyword>
<reference evidence="5 6" key="1">
    <citation type="submission" date="2019-12" db="EMBL/GenBank/DDBJ databases">
        <authorList>
            <person name="Alioto T."/>
            <person name="Alioto T."/>
            <person name="Gomez Garrido J."/>
        </authorList>
    </citation>
    <scope>NUCLEOTIDE SEQUENCE [LARGE SCALE GENOMIC DNA]</scope>
</reference>
<comment type="caution">
    <text evidence="5">The sequence shown here is derived from an EMBL/GenBank/DDBJ whole genome shotgun (WGS) entry which is preliminary data.</text>
</comment>
<dbReference type="Pfam" id="PF03107">
    <property type="entry name" value="C1_2"/>
    <property type="match status" value="3"/>
</dbReference>
<dbReference type="AlphaFoldDB" id="A0A8S0PG18"/>
<keyword evidence="2" id="KW-0677">Repeat</keyword>
<organism evidence="5 6">
    <name type="scientific">Olea europaea subsp. europaea</name>
    <dbReference type="NCBI Taxonomy" id="158383"/>
    <lineage>
        <taxon>Eukaryota</taxon>
        <taxon>Viridiplantae</taxon>
        <taxon>Streptophyta</taxon>
        <taxon>Embryophyta</taxon>
        <taxon>Tracheophyta</taxon>
        <taxon>Spermatophyta</taxon>
        <taxon>Magnoliopsida</taxon>
        <taxon>eudicotyledons</taxon>
        <taxon>Gunneridae</taxon>
        <taxon>Pentapetalae</taxon>
        <taxon>asterids</taxon>
        <taxon>lamiids</taxon>
        <taxon>Lamiales</taxon>
        <taxon>Oleaceae</taxon>
        <taxon>Oleeae</taxon>
        <taxon>Olea</taxon>
    </lineage>
</organism>